<keyword evidence="2" id="KW-1185">Reference proteome</keyword>
<dbReference type="Proteomes" id="UP000634229">
    <property type="component" value="Unassembled WGS sequence"/>
</dbReference>
<gene>
    <name evidence="1" type="ORF">JK363_11815</name>
</gene>
<proteinExistence type="predicted"/>
<sequence>MDAGNEHPDDEWPLPPSWMWSCGECIELYRAMKPAPEVVEAALEEFGPGVDCDPSDSVVTTQIRLARHIAVEHEEFLPDADEACEKCMSDVRQHLPELLVLEHRARHLFAPPRIVGLL</sequence>
<organism evidence="1 2">
    <name type="scientific">Streptomyces coffeae</name>
    <dbReference type="NCBI Taxonomy" id="621382"/>
    <lineage>
        <taxon>Bacteria</taxon>
        <taxon>Bacillati</taxon>
        <taxon>Actinomycetota</taxon>
        <taxon>Actinomycetes</taxon>
        <taxon>Kitasatosporales</taxon>
        <taxon>Streptomycetaceae</taxon>
        <taxon>Streptomyces</taxon>
    </lineage>
</organism>
<dbReference type="EMBL" id="JAERRF010000006">
    <property type="protein sequence ID" value="MBL1097350.1"/>
    <property type="molecule type" value="Genomic_DNA"/>
</dbReference>
<evidence type="ECO:0000313" key="1">
    <source>
        <dbReference type="EMBL" id="MBL1097350.1"/>
    </source>
</evidence>
<accession>A0ABS1NBN2</accession>
<protein>
    <submittedName>
        <fullName evidence="1">Uncharacterized protein</fullName>
    </submittedName>
</protein>
<comment type="caution">
    <text evidence="1">The sequence shown here is derived from an EMBL/GenBank/DDBJ whole genome shotgun (WGS) entry which is preliminary data.</text>
</comment>
<name>A0ABS1NBN2_9ACTN</name>
<evidence type="ECO:0000313" key="2">
    <source>
        <dbReference type="Proteomes" id="UP000634229"/>
    </source>
</evidence>
<dbReference type="RefSeq" id="WP_201874577.1">
    <property type="nucleotide sequence ID" value="NZ_JAERRF010000006.1"/>
</dbReference>
<reference evidence="1 2" key="1">
    <citation type="submission" date="2021-01" db="EMBL/GenBank/DDBJ databases">
        <title>WGS of actinomycetes isolated from Thailand.</title>
        <authorList>
            <person name="Thawai C."/>
        </authorList>
    </citation>
    <scope>NUCLEOTIDE SEQUENCE [LARGE SCALE GENOMIC DNA]</scope>
    <source>
        <strain evidence="1 2">CA1R205</strain>
    </source>
</reference>